<comment type="caution">
    <text evidence="1">The sequence shown here is derived from an EMBL/GenBank/DDBJ whole genome shotgun (WGS) entry which is preliminary data.</text>
</comment>
<proteinExistence type="predicted"/>
<sequence length="118" mass="13015">MKPLLTLLIALTCLSYAAADTLIMDKKTLEVAYALPDSVKIVMGSTTIRLVNYPPARVVYHGKRKVTYLGGTVICDRAFVATADTVQNIKNTPVDLKTKKYIYDKVAKAFHALEVVEP</sequence>
<dbReference type="AlphaFoldDB" id="A0A0F9CB74"/>
<reference evidence="1" key="1">
    <citation type="journal article" date="2015" name="Nature">
        <title>Complex archaea that bridge the gap between prokaryotes and eukaryotes.</title>
        <authorList>
            <person name="Spang A."/>
            <person name="Saw J.H."/>
            <person name="Jorgensen S.L."/>
            <person name="Zaremba-Niedzwiedzka K."/>
            <person name="Martijn J."/>
            <person name="Lind A.E."/>
            <person name="van Eijk R."/>
            <person name="Schleper C."/>
            <person name="Guy L."/>
            <person name="Ettema T.J."/>
        </authorList>
    </citation>
    <scope>NUCLEOTIDE SEQUENCE</scope>
</reference>
<gene>
    <name evidence="1" type="ORF">LCGC14_2423290</name>
</gene>
<dbReference type="EMBL" id="LAZR01036898">
    <property type="protein sequence ID" value="KKL23647.1"/>
    <property type="molecule type" value="Genomic_DNA"/>
</dbReference>
<organism evidence="1">
    <name type="scientific">marine sediment metagenome</name>
    <dbReference type="NCBI Taxonomy" id="412755"/>
    <lineage>
        <taxon>unclassified sequences</taxon>
        <taxon>metagenomes</taxon>
        <taxon>ecological metagenomes</taxon>
    </lineage>
</organism>
<protein>
    <submittedName>
        <fullName evidence="1">Uncharacterized protein</fullName>
    </submittedName>
</protein>
<name>A0A0F9CB74_9ZZZZ</name>
<evidence type="ECO:0000313" key="1">
    <source>
        <dbReference type="EMBL" id="KKL23647.1"/>
    </source>
</evidence>
<accession>A0A0F9CB74</accession>